<evidence type="ECO:0000256" key="3">
    <source>
        <dbReference type="ARBA" id="ARBA00022989"/>
    </source>
</evidence>
<evidence type="ECO:0000256" key="8">
    <source>
        <dbReference type="ARBA" id="ARBA00023224"/>
    </source>
</evidence>
<dbReference type="GO" id="GO:0038039">
    <property type="term" value="C:G protein-coupled receptor heterodimeric complex"/>
    <property type="evidence" value="ECO:0007669"/>
    <property type="project" value="TreeGrafter"/>
</dbReference>
<evidence type="ECO:0000313" key="13">
    <source>
        <dbReference type="Proteomes" id="UP001153069"/>
    </source>
</evidence>
<dbReference type="PROSITE" id="PS50259">
    <property type="entry name" value="G_PROTEIN_RECEP_F3_4"/>
    <property type="match status" value="1"/>
</dbReference>
<dbReference type="InterPro" id="IPR002455">
    <property type="entry name" value="GPCR3_GABA-B"/>
</dbReference>
<keyword evidence="2 10" id="KW-0812">Transmembrane</keyword>
<feature type="transmembrane region" description="Helical" evidence="10">
    <location>
        <begin position="235"/>
        <end position="256"/>
    </location>
</feature>
<evidence type="ECO:0000259" key="11">
    <source>
        <dbReference type="PROSITE" id="PS50259"/>
    </source>
</evidence>
<feature type="compositionally biased region" description="Polar residues" evidence="9">
    <location>
        <begin position="315"/>
        <end position="330"/>
    </location>
</feature>
<dbReference type="EMBL" id="CAICTM010002539">
    <property type="protein sequence ID" value="CAB9529551.1"/>
    <property type="molecule type" value="Genomic_DNA"/>
</dbReference>
<sequence>MNYMQEWWVSIGILLVVLQFVFSILFSAWTFCYREHPIIKASQPQFLWMIAFGCCVMVTAIIPMLPQGEYRHVQNPLTSRETNIPKPEIIKLDAACMALPWMACLGFTIIFSALFAKIWRIKKIHSHAERFRRQEVIIRDVISIMVVMLVEETAVLLTWSLVDPLQWNRTVLTEDADGYPIESAGSCSSDSTVYFLSTLAVFKEGRWIALCVYSIFQYLIIGIPVLVIASDDRDATFFVMSVGLILVSATVTFLIFGPKLWKFIWMDPNNPMDMSLVVRKFAMRSSTIPNPQYGTDTNSHVQDYTRSFATTRASQTQDFTRRAVSTTTEKWSPKEPQCRGSGVSHPGEFENNDSEPDNVEMALQPLECASNDDAEDDDGDHDVPTGS</sequence>
<reference evidence="12" key="1">
    <citation type="submission" date="2020-06" db="EMBL/GenBank/DDBJ databases">
        <authorList>
            <consortium name="Plant Systems Biology data submission"/>
        </authorList>
    </citation>
    <scope>NUCLEOTIDE SEQUENCE</scope>
    <source>
        <strain evidence="12">D6</strain>
    </source>
</reference>
<keyword evidence="8" id="KW-0807">Transducer</keyword>
<gene>
    <name evidence="12" type="ORF">SEMRO_2541_G330660.1</name>
</gene>
<evidence type="ECO:0000256" key="10">
    <source>
        <dbReference type="SAM" id="Phobius"/>
    </source>
</evidence>
<dbReference type="Pfam" id="PF00003">
    <property type="entry name" value="7tm_3"/>
    <property type="match status" value="1"/>
</dbReference>
<dbReference type="InterPro" id="IPR017978">
    <property type="entry name" value="GPCR_3_C"/>
</dbReference>
<dbReference type="PANTHER" id="PTHR10519">
    <property type="entry name" value="GABA-B RECEPTOR"/>
    <property type="match status" value="1"/>
</dbReference>
<keyword evidence="7" id="KW-0325">Glycoprotein</keyword>
<evidence type="ECO:0000256" key="1">
    <source>
        <dbReference type="ARBA" id="ARBA00004141"/>
    </source>
</evidence>
<comment type="caution">
    <text evidence="12">The sequence shown here is derived from an EMBL/GenBank/DDBJ whole genome shotgun (WGS) entry which is preliminary data.</text>
</comment>
<feature type="transmembrane region" description="Helical" evidence="10">
    <location>
        <begin position="98"/>
        <end position="116"/>
    </location>
</feature>
<feature type="transmembrane region" description="Helical" evidence="10">
    <location>
        <begin position="6"/>
        <end position="33"/>
    </location>
</feature>
<keyword evidence="6 12" id="KW-0675">Receptor</keyword>
<evidence type="ECO:0000256" key="9">
    <source>
        <dbReference type="SAM" id="MobiDB-lite"/>
    </source>
</evidence>
<proteinExistence type="predicted"/>
<keyword evidence="13" id="KW-1185">Reference proteome</keyword>
<evidence type="ECO:0000313" key="12">
    <source>
        <dbReference type="EMBL" id="CAB9529551.1"/>
    </source>
</evidence>
<evidence type="ECO:0000256" key="4">
    <source>
        <dbReference type="ARBA" id="ARBA00023040"/>
    </source>
</evidence>
<dbReference type="GO" id="GO:0004965">
    <property type="term" value="F:G protein-coupled GABA receptor activity"/>
    <property type="evidence" value="ECO:0007669"/>
    <property type="project" value="InterPro"/>
</dbReference>
<dbReference type="AlphaFoldDB" id="A0A9N8EYF1"/>
<protein>
    <submittedName>
        <fullName evidence="12">Acid type B receptor subunit</fullName>
    </submittedName>
</protein>
<feature type="transmembrane region" description="Helical" evidence="10">
    <location>
        <begin position="45"/>
        <end position="65"/>
    </location>
</feature>
<accession>A0A9N8EYF1</accession>
<organism evidence="12 13">
    <name type="scientific">Seminavis robusta</name>
    <dbReference type="NCBI Taxonomy" id="568900"/>
    <lineage>
        <taxon>Eukaryota</taxon>
        <taxon>Sar</taxon>
        <taxon>Stramenopiles</taxon>
        <taxon>Ochrophyta</taxon>
        <taxon>Bacillariophyta</taxon>
        <taxon>Bacillariophyceae</taxon>
        <taxon>Bacillariophycidae</taxon>
        <taxon>Naviculales</taxon>
        <taxon>Naviculaceae</taxon>
        <taxon>Seminavis</taxon>
    </lineage>
</organism>
<feature type="domain" description="G-protein coupled receptors family 3 profile" evidence="11">
    <location>
        <begin position="94"/>
        <end position="254"/>
    </location>
</feature>
<dbReference type="PANTHER" id="PTHR10519:SF20">
    <property type="entry name" value="G-PROTEIN COUPLED RECEPTOR 156-RELATED"/>
    <property type="match status" value="1"/>
</dbReference>
<name>A0A9N8EYF1_9STRA</name>
<keyword evidence="4" id="KW-0297">G-protein coupled receptor</keyword>
<dbReference type="OrthoDB" id="53895at2759"/>
<dbReference type="Proteomes" id="UP001153069">
    <property type="component" value="Unassembled WGS sequence"/>
</dbReference>
<evidence type="ECO:0000256" key="5">
    <source>
        <dbReference type="ARBA" id="ARBA00023136"/>
    </source>
</evidence>
<keyword evidence="3 10" id="KW-1133">Transmembrane helix</keyword>
<feature type="compositionally biased region" description="Acidic residues" evidence="9">
    <location>
        <begin position="370"/>
        <end position="380"/>
    </location>
</feature>
<comment type="subcellular location">
    <subcellularLocation>
        <location evidence="1">Membrane</location>
        <topology evidence="1">Multi-pass membrane protein</topology>
    </subcellularLocation>
</comment>
<evidence type="ECO:0000256" key="7">
    <source>
        <dbReference type="ARBA" id="ARBA00023180"/>
    </source>
</evidence>
<feature type="transmembrane region" description="Helical" evidence="10">
    <location>
        <begin position="137"/>
        <end position="161"/>
    </location>
</feature>
<feature type="region of interest" description="Disordered" evidence="9">
    <location>
        <begin position="315"/>
        <end position="387"/>
    </location>
</feature>
<evidence type="ECO:0000256" key="2">
    <source>
        <dbReference type="ARBA" id="ARBA00022692"/>
    </source>
</evidence>
<dbReference type="CDD" id="cd15047">
    <property type="entry name" value="7tmC_GABA-B-like"/>
    <property type="match status" value="1"/>
</dbReference>
<keyword evidence="5 10" id="KW-0472">Membrane</keyword>
<evidence type="ECO:0000256" key="6">
    <source>
        <dbReference type="ARBA" id="ARBA00023170"/>
    </source>
</evidence>
<feature type="transmembrane region" description="Helical" evidence="10">
    <location>
        <begin position="207"/>
        <end position="229"/>
    </location>
</feature>